<evidence type="ECO:0000256" key="7">
    <source>
        <dbReference type="ARBA" id="ARBA00022989"/>
    </source>
</evidence>
<dbReference type="InterPro" id="IPR023395">
    <property type="entry name" value="MCP_dom_sf"/>
</dbReference>
<feature type="repeat" description="Solcar" evidence="9">
    <location>
        <begin position="7"/>
        <end position="103"/>
    </location>
</feature>
<evidence type="ECO:0000256" key="9">
    <source>
        <dbReference type="PROSITE-ProRule" id="PRU00282"/>
    </source>
</evidence>
<keyword evidence="6" id="KW-0999">Mitochondrion inner membrane</keyword>
<evidence type="ECO:0000256" key="6">
    <source>
        <dbReference type="ARBA" id="ARBA00022792"/>
    </source>
</evidence>
<keyword evidence="4 9" id="KW-0812">Transmembrane</keyword>
<keyword evidence="3 10" id="KW-0813">Transport</keyword>
<evidence type="ECO:0000256" key="5">
    <source>
        <dbReference type="ARBA" id="ARBA00022737"/>
    </source>
</evidence>
<evidence type="ECO:0000313" key="12">
    <source>
        <dbReference type="EMBL" id="KAL1880631.1"/>
    </source>
</evidence>
<dbReference type="PANTHER" id="PTHR45939">
    <property type="entry name" value="PEROXISOMAL MEMBRANE PROTEIN PMP34-RELATED"/>
    <property type="match status" value="1"/>
</dbReference>
<proteinExistence type="inferred from homology"/>
<dbReference type="Gene3D" id="1.50.40.10">
    <property type="entry name" value="Mitochondrial carrier domain"/>
    <property type="match status" value="1"/>
</dbReference>
<comment type="caution">
    <text evidence="12">The sequence shown here is derived from an EMBL/GenBank/DDBJ whole genome shotgun (WGS) entry which is preliminary data.</text>
</comment>
<feature type="compositionally biased region" description="Basic and acidic residues" evidence="11">
    <location>
        <begin position="254"/>
        <end position="270"/>
    </location>
</feature>
<name>A0ABR3XYA6_9PEZI</name>
<dbReference type="Proteomes" id="UP001583177">
    <property type="component" value="Unassembled WGS sequence"/>
</dbReference>
<sequence>MPADQFLPAIGHAISGATGTAISTTATYPLDLINTRLKVQRQLRKDGAISPSEQYAGISDAVSRIYEREGGLSAFYAGLGSDVFKGVADSFLFFLFYNWFRTKKSQGNSRRLAAWEELAVGAAAGACARLFTTPIGNVVTRKQTASLIAEDDGGAGQAGRNLSFAEVLHVIRAERGFLGLWAGYSATLVLTLNPSITFYLQHALKKALVDRGREGESNGATFLIAALSKAVATAATYPFQIAKARVQVSAPESPKPEEEEKEKEASAGTKEGDTLVVEQNVGKKDSKAQALTGRLHRLAEETIFGTVLRIGRTEGTEALYDGISGELLKAFFNHGTTMLSKEIVHKLIVQLYFFILARIRQSPTAQALLRRRSREDLKKLTDIQIAERFARIKDGTLVMGLLERTQNLIVTK</sequence>
<dbReference type="InterPro" id="IPR052217">
    <property type="entry name" value="Mito/Peroxisomal_Carrier"/>
</dbReference>
<dbReference type="InterPro" id="IPR018108">
    <property type="entry name" value="MCP_transmembrane"/>
</dbReference>
<comment type="subcellular location">
    <subcellularLocation>
        <location evidence="1">Membrane</location>
        <topology evidence="1">Multi-pass membrane protein</topology>
    </subcellularLocation>
</comment>
<evidence type="ECO:0000256" key="11">
    <source>
        <dbReference type="SAM" id="MobiDB-lite"/>
    </source>
</evidence>
<evidence type="ECO:0000313" key="13">
    <source>
        <dbReference type="Proteomes" id="UP001583177"/>
    </source>
</evidence>
<organism evidence="12 13">
    <name type="scientific">Diaporthe australafricana</name>
    <dbReference type="NCBI Taxonomy" id="127596"/>
    <lineage>
        <taxon>Eukaryota</taxon>
        <taxon>Fungi</taxon>
        <taxon>Dikarya</taxon>
        <taxon>Ascomycota</taxon>
        <taxon>Pezizomycotina</taxon>
        <taxon>Sordariomycetes</taxon>
        <taxon>Sordariomycetidae</taxon>
        <taxon>Diaporthales</taxon>
        <taxon>Diaporthaceae</taxon>
        <taxon>Diaporthe</taxon>
    </lineage>
</organism>
<evidence type="ECO:0000256" key="4">
    <source>
        <dbReference type="ARBA" id="ARBA00022692"/>
    </source>
</evidence>
<protein>
    <recommendedName>
        <fullName evidence="14">Peroxisomal adenine nucleotide transporter 1</fullName>
    </recommendedName>
</protein>
<dbReference type="SUPFAM" id="SSF103506">
    <property type="entry name" value="Mitochondrial carrier"/>
    <property type="match status" value="1"/>
</dbReference>
<reference evidence="12 13" key="1">
    <citation type="journal article" date="2024" name="IMA Fungus">
        <title>IMA Genome - F19 : A genome assembly and annotation guide to empower mycologists, including annotated draft genome sequences of Ceratocystis pirilliformis, Diaporthe australafricana, Fusarium ophioides, Paecilomyces lecythidis, and Sporothrix stenoceras.</title>
        <authorList>
            <person name="Aylward J."/>
            <person name="Wilson A.M."/>
            <person name="Visagie C.M."/>
            <person name="Spraker J."/>
            <person name="Barnes I."/>
            <person name="Buitendag C."/>
            <person name="Ceriani C."/>
            <person name="Del Mar Angel L."/>
            <person name="du Plessis D."/>
            <person name="Fuchs T."/>
            <person name="Gasser K."/>
            <person name="Kramer D."/>
            <person name="Li W."/>
            <person name="Munsamy K."/>
            <person name="Piso A."/>
            <person name="Price J.L."/>
            <person name="Sonnekus B."/>
            <person name="Thomas C."/>
            <person name="van der Nest A."/>
            <person name="van Dijk A."/>
            <person name="van Heerden A."/>
            <person name="van Vuuren N."/>
            <person name="Yilmaz N."/>
            <person name="Duong T.A."/>
            <person name="van der Merwe N.A."/>
            <person name="Wingfield M.J."/>
            <person name="Wingfield B.D."/>
        </authorList>
    </citation>
    <scope>NUCLEOTIDE SEQUENCE [LARGE SCALE GENOMIC DNA]</scope>
    <source>
        <strain evidence="12 13">CMW 18300</strain>
    </source>
</reference>
<keyword evidence="13" id="KW-1185">Reference proteome</keyword>
<dbReference type="EMBL" id="JAWRVE010000007">
    <property type="protein sequence ID" value="KAL1880631.1"/>
    <property type="molecule type" value="Genomic_DNA"/>
</dbReference>
<dbReference type="PROSITE" id="PS50920">
    <property type="entry name" value="SOLCAR"/>
    <property type="match status" value="3"/>
</dbReference>
<accession>A0ABR3XYA6</accession>
<feature type="repeat" description="Solcar" evidence="9">
    <location>
        <begin position="220"/>
        <end position="347"/>
    </location>
</feature>
<keyword evidence="7" id="KW-1133">Transmembrane helix</keyword>
<feature type="repeat" description="Solcar" evidence="9">
    <location>
        <begin position="112"/>
        <end position="207"/>
    </location>
</feature>
<evidence type="ECO:0000256" key="2">
    <source>
        <dbReference type="ARBA" id="ARBA00006375"/>
    </source>
</evidence>
<evidence type="ECO:0000256" key="8">
    <source>
        <dbReference type="ARBA" id="ARBA00023136"/>
    </source>
</evidence>
<evidence type="ECO:0000256" key="10">
    <source>
        <dbReference type="RuleBase" id="RU000488"/>
    </source>
</evidence>
<feature type="region of interest" description="Disordered" evidence="11">
    <location>
        <begin position="248"/>
        <end position="270"/>
    </location>
</feature>
<dbReference type="Pfam" id="PF00153">
    <property type="entry name" value="Mito_carr"/>
    <property type="match status" value="2"/>
</dbReference>
<evidence type="ECO:0000256" key="1">
    <source>
        <dbReference type="ARBA" id="ARBA00004141"/>
    </source>
</evidence>
<keyword evidence="5" id="KW-0677">Repeat</keyword>
<evidence type="ECO:0000256" key="3">
    <source>
        <dbReference type="ARBA" id="ARBA00022448"/>
    </source>
</evidence>
<comment type="similarity">
    <text evidence="2 10">Belongs to the mitochondrial carrier (TC 2.A.29) family.</text>
</comment>
<evidence type="ECO:0008006" key="14">
    <source>
        <dbReference type="Google" id="ProtNLM"/>
    </source>
</evidence>
<dbReference type="PANTHER" id="PTHR45939:SF2">
    <property type="entry name" value="CARRIER PROTEIN, PUTATIVE (AFU_ORTHOLOGUE AFUA_2G13870)-RELATED"/>
    <property type="match status" value="1"/>
</dbReference>
<keyword evidence="6" id="KW-0496">Mitochondrion</keyword>
<keyword evidence="8 9" id="KW-0472">Membrane</keyword>
<gene>
    <name evidence="12" type="ORF">Daus18300_001242</name>
</gene>